<dbReference type="STRING" id="1569628.A0A316UM47"/>
<evidence type="ECO:0000256" key="1">
    <source>
        <dbReference type="ARBA" id="ARBA00004141"/>
    </source>
</evidence>
<feature type="transmembrane region" description="Helical" evidence="6">
    <location>
        <begin position="341"/>
        <end position="363"/>
    </location>
</feature>
<gene>
    <name evidence="7" type="ORF">BDZ90DRAFT_254453</name>
</gene>
<dbReference type="SUPFAM" id="SSF103473">
    <property type="entry name" value="MFS general substrate transporter"/>
    <property type="match status" value="2"/>
</dbReference>
<dbReference type="Gene3D" id="1.20.1250.20">
    <property type="entry name" value="MFS general substrate transporter like domains"/>
    <property type="match status" value="2"/>
</dbReference>
<protein>
    <submittedName>
        <fullName evidence="7">MFS general substrate transporter</fullName>
    </submittedName>
</protein>
<feature type="transmembrane region" description="Helical" evidence="6">
    <location>
        <begin position="179"/>
        <end position="199"/>
    </location>
</feature>
<dbReference type="GO" id="GO:0022857">
    <property type="term" value="F:transmembrane transporter activity"/>
    <property type="evidence" value="ECO:0007669"/>
    <property type="project" value="InterPro"/>
</dbReference>
<feature type="transmembrane region" description="Helical" evidence="6">
    <location>
        <begin position="122"/>
        <end position="140"/>
    </location>
</feature>
<evidence type="ECO:0000256" key="5">
    <source>
        <dbReference type="SAM" id="MobiDB-lite"/>
    </source>
</evidence>
<feature type="transmembrane region" description="Helical" evidence="6">
    <location>
        <begin position="383"/>
        <end position="403"/>
    </location>
</feature>
<keyword evidence="2 6" id="KW-0812">Transmembrane</keyword>
<proteinExistence type="predicted"/>
<reference evidence="7 8" key="1">
    <citation type="journal article" date="2018" name="Mol. Biol. Evol.">
        <title>Broad Genomic Sampling Reveals a Smut Pathogenic Ancestry of the Fungal Clade Ustilaginomycotina.</title>
        <authorList>
            <person name="Kijpornyongpan T."/>
            <person name="Mondo S.J."/>
            <person name="Barry K."/>
            <person name="Sandor L."/>
            <person name="Lee J."/>
            <person name="Lipzen A."/>
            <person name="Pangilinan J."/>
            <person name="LaButti K."/>
            <person name="Hainaut M."/>
            <person name="Henrissat B."/>
            <person name="Grigoriev I.V."/>
            <person name="Spatafora J.W."/>
            <person name="Aime M.C."/>
        </authorList>
    </citation>
    <scope>NUCLEOTIDE SEQUENCE [LARGE SCALE GENOMIC DNA]</scope>
    <source>
        <strain evidence="7 8">MCA 5214</strain>
    </source>
</reference>
<dbReference type="OrthoDB" id="2241241at2759"/>
<keyword evidence="4 6" id="KW-0472">Membrane</keyword>
<dbReference type="PANTHER" id="PTHR23501:SF58">
    <property type="entry name" value="LOW AFFINITY HEME TRANSPORTER STR3"/>
    <property type="match status" value="1"/>
</dbReference>
<dbReference type="Proteomes" id="UP000245884">
    <property type="component" value="Unassembled WGS sequence"/>
</dbReference>
<feature type="transmembrane region" description="Helical" evidence="6">
    <location>
        <begin position="269"/>
        <end position="291"/>
    </location>
</feature>
<name>A0A316UM47_9BASI</name>
<feature type="transmembrane region" description="Helical" evidence="6">
    <location>
        <begin position="473"/>
        <end position="497"/>
    </location>
</feature>
<feature type="transmembrane region" description="Helical" evidence="6">
    <location>
        <begin position="547"/>
        <end position="565"/>
    </location>
</feature>
<keyword evidence="8" id="KW-1185">Reference proteome</keyword>
<evidence type="ECO:0000256" key="3">
    <source>
        <dbReference type="ARBA" id="ARBA00022989"/>
    </source>
</evidence>
<feature type="compositionally biased region" description="Basic and acidic residues" evidence="5">
    <location>
        <begin position="1"/>
        <end position="15"/>
    </location>
</feature>
<accession>A0A316UM47</accession>
<feature type="region of interest" description="Disordered" evidence="5">
    <location>
        <begin position="588"/>
        <end position="618"/>
    </location>
</feature>
<feature type="transmembrane region" description="Helical" evidence="6">
    <location>
        <begin position="311"/>
        <end position="329"/>
    </location>
</feature>
<evidence type="ECO:0000313" key="8">
    <source>
        <dbReference type="Proteomes" id="UP000245884"/>
    </source>
</evidence>
<sequence>MATTHHDPSSHKDIEASAPTSIHSDHGGEDAVAAPAGVNRIAAFYSVFSRPWKVWAFWIAFMVWLCAYSLSADTTYIYLQFATSSFSEHTLVGTIAVVVGLVGAIVPPFYGKLADFVSRPSALILALTFYTVGYAAVAASKNVQTVAAGQVLYQLGNSGMDFIQTLIIADITSLQNRGLTLGAVSLPYIVFAFVAPSISDGIGLENWPWGYGMFCILMPICVAPIALTLIWADRKARKNGTVSVAASSLKYQLGISGEQGEQKSLFQQILHALNVIDALGLLLMGFTFAMLLAPTTLSTTASNGWKNPSLIAMQTVGGILFIVWCVWEWRFAQYPIMPKRIMNRTFLVCLVIDFFGYVCAYLTDIYWSSWLYVIKDYSTRDYTYMQQIETISLCLFGFIAGLIMRYTHRYKVLQIISQALRVLGLGLTYYACYNNGTAAIFFGKMITSLGGGFAVVASQVAAQSSVKHSDLALAVALLSLWTRVGGGIGSAISASVWNAQLPAQLAKHVPSLSADEITNIFGSIDVARTSEPRDQIIKAYNETYRLLAIPALVCMFVPLAVSFFARDYKLDEKHNAIEETRVLATAGPGTAGRVAAAEVRQREESEEQEDRDGKSLRE</sequence>
<feature type="transmembrane region" description="Helical" evidence="6">
    <location>
        <begin position="438"/>
        <end position="461"/>
    </location>
</feature>
<dbReference type="EMBL" id="KZ819672">
    <property type="protein sequence ID" value="PWN26356.1"/>
    <property type="molecule type" value="Genomic_DNA"/>
</dbReference>
<keyword evidence="3 6" id="KW-1133">Transmembrane helix</keyword>
<comment type="subcellular location">
    <subcellularLocation>
        <location evidence="1">Membrane</location>
        <topology evidence="1">Multi-pass membrane protein</topology>
    </subcellularLocation>
</comment>
<dbReference type="GeneID" id="37029644"/>
<evidence type="ECO:0000313" key="7">
    <source>
        <dbReference type="EMBL" id="PWN26356.1"/>
    </source>
</evidence>
<organism evidence="7 8">
    <name type="scientific">Jaminaea rosea</name>
    <dbReference type="NCBI Taxonomy" id="1569628"/>
    <lineage>
        <taxon>Eukaryota</taxon>
        <taxon>Fungi</taxon>
        <taxon>Dikarya</taxon>
        <taxon>Basidiomycota</taxon>
        <taxon>Ustilaginomycotina</taxon>
        <taxon>Exobasidiomycetes</taxon>
        <taxon>Microstromatales</taxon>
        <taxon>Microstromatales incertae sedis</taxon>
        <taxon>Jaminaea</taxon>
    </lineage>
</organism>
<dbReference type="GO" id="GO:0005886">
    <property type="term" value="C:plasma membrane"/>
    <property type="evidence" value="ECO:0007669"/>
    <property type="project" value="TreeGrafter"/>
</dbReference>
<dbReference type="RefSeq" id="XP_025360968.1">
    <property type="nucleotide sequence ID" value="XM_025507821.1"/>
</dbReference>
<dbReference type="InterPro" id="IPR011701">
    <property type="entry name" value="MFS"/>
</dbReference>
<evidence type="ECO:0000256" key="2">
    <source>
        <dbReference type="ARBA" id="ARBA00022692"/>
    </source>
</evidence>
<dbReference type="AlphaFoldDB" id="A0A316UM47"/>
<feature type="region of interest" description="Disordered" evidence="5">
    <location>
        <begin position="1"/>
        <end position="26"/>
    </location>
</feature>
<evidence type="ECO:0000256" key="4">
    <source>
        <dbReference type="ARBA" id="ARBA00023136"/>
    </source>
</evidence>
<evidence type="ECO:0000256" key="6">
    <source>
        <dbReference type="SAM" id="Phobius"/>
    </source>
</evidence>
<dbReference type="PANTHER" id="PTHR23501">
    <property type="entry name" value="MAJOR FACILITATOR SUPERFAMILY"/>
    <property type="match status" value="1"/>
</dbReference>
<feature type="transmembrane region" description="Helical" evidence="6">
    <location>
        <begin position="55"/>
        <end position="79"/>
    </location>
</feature>
<feature type="transmembrane region" description="Helical" evidence="6">
    <location>
        <begin position="211"/>
        <end position="232"/>
    </location>
</feature>
<dbReference type="InterPro" id="IPR036259">
    <property type="entry name" value="MFS_trans_sf"/>
</dbReference>
<feature type="transmembrane region" description="Helical" evidence="6">
    <location>
        <begin position="91"/>
        <end position="110"/>
    </location>
</feature>
<dbReference type="Pfam" id="PF07690">
    <property type="entry name" value="MFS_1"/>
    <property type="match status" value="1"/>
</dbReference>